<gene>
    <name evidence="12" type="ORF">METZ01_LOCUS81044</name>
</gene>
<accession>A0A381UJ78</accession>
<keyword evidence="4" id="KW-0285">Flavoprotein</keyword>
<evidence type="ECO:0000256" key="6">
    <source>
        <dbReference type="ARBA" id="ARBA00022723"/>
    </source>
</evidence>
<evidence type="ECO:0000259" key="11">
    <source>
        <dbReference type="Pfam" id="PF07992"/>
    </source>
</evidence>
<reference evidence="12" key="1">
    <citation type="submission" date="2018-05" db="EMBL/GenBank/DDBJ databases">
        <authorList>
            <person name="Lanie J.A."/>
            <person name="Ng W.-L."/>
            <person name="Kazmierczak K.M."/>
            <person name="Andrzejewski T.M."/>
            <person name="Davidsen T.M."/>
            <person name="Wayne K.J."/>
            <person name="Tettelin H."/>
            <person name="Glass J.I."/>
            <person name="Rusch D."/>
            <person name="Podicherti R."/>
            <person name="Tsui H.-C.T."/>
            <person name="Winkler M.E."/>
        </authorList>
    </citation>
    <scope>NUCLEOTIDE SEQUENCE</scope>
</reference>
<dbReference type="PRINTS" id="PR00368">
    <property type="entry name" value="FADPNR"/>
</dbReference>
<dbReference type="GO" id="GO:0051536">
    <property type="term" value="F:iron-sulfur cluster binding"/>
    <property type="evidence" value="ECO:0007669"/>
    <property type="project" value="UniProtKB-KW"/>
</dbReference>
<dbReference type="SUPFAM" id="SSF51395">
    <property type="entry name" value="FMN-linked oxidoreductases"/>
    <property type="match status" value="1"/>
</dbReference>
<keyword evidence="9" id="KW-0411">Iron-sulfur</keyword>
<dbReference type="SUPFAM" id="SSF51905">
    <property type="entry name" value="FAD/NAD(P)-binding domain"/>
    <property type="match status" value="1"/>
</dbReference>
<dbReference type="Gene3D" id="3.20.20.70">
    <property type="entry name" value="Aldolase class I"/>
    <property type="match status" value="1"/>
</dbReference>
<organism evidence="12">
    <name type="scientific">marine metagenome</name>
    <dbReference type="NCBI Taxonomy" id="408172"/>
    <lineage>
        <taxon>unclassified sequences</taxon>
        <taxon>metagenomes</taxon>
        <taxon>ecological metagenomes</taxon>
    </lineage>
</organism>
<sequence>MSFKHLFTPHIIRGMEIRNRIFSSGHQTILARDWLPTDEMAAYHEARAAGGVGLIVTEAARPHSDAVTTSSYIDASTDRCIPGYRKIAEAVHKHGSRIFGQVAHGGRIAHGYGGLLTVPYAPSTVPDHRFHTMPRAMPTDYVWEVIQAHADAAQRMAKAGFDGIEMTASHGLLLAQFLSPDVNRRDDEFGGSEEKRFRFITEVVTAVRKAIGPDRIIGIRISAHEDEPTGLTSQMVLDACRRMDGLADLDYLNVTMGSMAGLGSSAHVVPPMSFEHAYIGPHAAAIKDVFTRSIFVAGRINQPQLAEQVLAKGQADMCGMTRALISDAEMPNKAKRGDLDDIRACIGCNQACIGHYHQGVPISCIQDPISGRELTLGAHEKTDKPRSVLVAGGGPGGMKAAAVAAQRGHRVTLCEKSRQLGGQVLLAQALPGRAEFGVLVDNLRCEMELAGVEVCLNTNVDMTLVEQTSPDAVIIATGATPFQSDAKIDVDTHVVEAWQVLKGEASPGNSVVIADWRCDWIGVGLAEKLAQEGCRVRLAVDGTHAGQNLQIYLRDTWAGKLNALEVEIIPYARLFGTDQNTVYFHHTANGDPIVCEDIDTLVLSQGHQSVTALEDRLKGSGVEIHLVGDCLSPRTAEEAIYEGLMIAREI</sequence>
<feature type="domain" description="NADH:flavin oxidoreductase/NADH oxidase N-terminal" evidence="10">
    <location>
        <begin position="6"/>
        <end position="337"/>
    </location>
</feature>
<evidence type="ECO:0000256" key="1">
    <source>
        <dbReference type="ARBA" id="ARBA00001917"/>
    </source>
</evidence>
<dbReference type="GO" id="GO:0033543">
    <property type="term" value="P:fatty acid beta-oxidation, unsaturated, even number, reductase/isomerase pathway"/>
    <property type="evidence" value="ECO:0007669"/>
    <property type="project" value="TreeGrafter"/>
</dbReference>
<dbReference type="InterPro" id="IPR023753">
    <property type="entry name" value="FAD/NAD-binding_dom"/>
</dbReference>
<name>A0A381UJ78_9ZZZZ</name>
<evidence type="ECO:0008006" key="13">
    <source>
        <dbReference type="Google" id="ProtNLM"/>
    </source>
</evidence>
<dbReference type="InterPro" id="IPR013785">
    <property type="entry name" value="Aldolase_TIM"/>
</dbReference>
<evidence type="ECO:0000256" key="8">
    <source>
        <dbReference type="ARBA" id="ARBA00023004"/>
    </source>
</evidence>
<dbReference type="Pfam" id="PF00724">
    <property type="entry name" value="Oxidored_FMN"/>
    <property type="match status" value="1"/>
</dbReference>
<dbReference type="PRINTS" id="PR00411">
    <property type="entry name" value="PNDRDTASEI"/>
</dbReference>
<dbReference type="GO" id="GO:0046872">
    <property type="term" value="F:metal ion binding"/>
    <property type="evidence" value="ECO:0007669"/>
    <property type="project" value="UniProtKB-KW"/>
</dbReference>
<comment type="similarity">
    <text evidence="3">In the N-terminal section; belongs to the NADH:flavin oxidoreductase/NADH oxidase family.</text>
</comment>
<dbReference type="Gene3D" id="3.50.50.60">
    <property type="entry name" value="FAD/NAD(P)-binding domain"/>
    <property type="match status" value="1"/>
</dbReference>
<protein>
    <recommendedName>
        <fullName evidence="13">NADH:flavin oxidoreductase/NADH oxidase N-terminal domain-containing protein</fullName>
    </recommendedName>
</protein>
<dbReference type="PANTHER" id="PTHR42917">
    <property type="entry name" value="2,4-DIENOYL-COA REDUCTASE"/>
    <property type="match status" value="1"/>
</dbReference>
<dbReference type="GO" id="GO:0010181">
    <property type="term" value="F:FMN binding"/>
    <property type="evidence" value="ECO:0007669"/>
    <property type="project" value="InterPro"/>
</dbReference>
<keyword evidence="7" id="KW-0560">Oxidoreductase</keyword>
<proteinExistence type="inferred from homology"/>
<feature type="domain" description="FAD/NAD(P)-binding" evidence="11">
    <location>
        <begin position="387"/>
        <end position="624"/>
    </location>
</feature>
<keyword evidence="8" id="KW-0408">Iron</keyword>
<evidence type="ECO:0000256" key="2">
    <source>
        <dbReference type="ARBA" id="ARBA00001966"/>
    </source>
</evidence>
<dbReference type="AlphaFoldDB" id="A0A381UJ78"/>
<dbReference type="PANTHER" id="PTHR42917:SF2">
    <property type="entry name" value="2,4-DIENOYL-COA REDUCTASE [(2E)-ENOYL-COA-PRODUCING]"/>
    <property type="match status" value="1"/>
</dbReference>
<evidence type="ECO:0000256" key="4">
    <source>
        <dbReference type="ARBA" id="ARBA00022630"/>
    </source>
</evidence>
<dbReference type="GO" id="GO:0008670">
    <property type="term" value="F:2,4-dienoyl-CoA reductase (NADPH) activity"/>
    <property type="evidence" value="ECO:0007669"/>
    <property type="project" value="TreeGrafter"/>
</dbReference>
<keyword evidence="5" id="KW-0288">FMN</keyword>
<dbReference type="Pfam" id="PF07992">
    <property type="entry name" value="Pyr_redox_2"/>
    <property type="match status" value="1"/>
</dbReference>
<evidence type="ECO:0000256" key="7">
    <source>
        <dbReference type="ARBA" id="ARBA00023002"/>
    </source>
</evidence>
<evidence type="ECO:0000256" key="9">
    <source>
        <dbReference type="ARBA" id="ARBA00023014"/>
    </source>
</evidence>
<dbReference type="InterPro" id="IPR051793">
    <property type="entry name" value="NADH:flavin_oxidoreductase"/>
</dbReference>
<dbReference type="Gene3D" id="3.40.50.720">
    <property type="entry name" value="NAD(P)-binding Rossmann-like Domain"/>
    <property type="match status" value="1"/>
</dbReference>
<dbReference type="EMBL" id="UINC01006548">
    <property type="protein sequence ID" value="SVA28190.1"/>
    <property type="molecule type" value="Genomic_DNA"/>
</dbReference>
<evidence type="ECO:0000259" key="10">
    <source>
        <dbReference type="Pfam" id="PF00724"/>
    </source>
</evidence>
<evidence type="ECO:0000256" key="5">
    <source>
        <dbReference type="ARBA" id="ARBA00022643"/>
    </source>
</evidence>
<dbReference type="InterPro" id="IPR036188">
    <property type="entry name" value="FAD/NAD-bd_sf"/>
</dbReference>
<dbReference type="InterPro" id="IPR001155">
    <property type="entry name" value="OxRdtase_FMN_N"/>
</dbReference>
<keyword evidence="6" id="KW-0479">Metal-binding</keyword>
<evidence type="ECO:0000256" key="3">
    <source>
        <dbReference type="ARBA" id="ARBA00011048"/>
    </source>
</evidence>
<evidence type="ECO:0000313" key="12">
    <source>
        <dbReference type="EMBL" id="SVA28190.1"/>
    </source>
</evidence>
<comment type="cofactor">
    <cofactor evidence="1">
        <name>FMN</name>
        <dbReference type="ChEBI" id="CHEBI:58210"/>
    </cofactor>
</comment>
<comment type="cofactor">
    <cofactor evidence="2">
        <name>[4Fe-4S] cluster</name>
        <dbReference type="ChEBI" id="CHEBI:49883"/>
    </cofactor>
</comment>